<keyword evidence="4" id="KW-1185">Reference proteome</keyword>
<evidence type="ECO:0000313" key="4">
    <source>
        <dbReference type="Proteomes" id="UP000693970"/>
    </source>
</evidence>
<organism evidence="3 4">
    <name type="scientific">Nitzschia inconspicua</name>
    <dbReference type="NCBI Taxonomy" id="303405"/>
    <lineage>
        <taxon>Eukaryota</taxon>
        <taxon>Sar</taxon>
        <taxon>Stramenopiles</taxon>
        <taxon>Ochrophyta</taxon>
        <taxon>Bacillariophyta</taxon>
        <taxon>Bacillariophyceae</taxon>
        <taxon>Bacillariophycidae</taxon>
        <taxon>Bacillariales</taxon>
        <taxon>Bacillariaceae</taxon>
        <taxon>Nitzschia</taxon>
    </lineage>
</organism>
<comment type="caution">
    <text evidence="3">The sequence shown here is derived from an EMBL/GenBank/DDBJ whole genome shotgun (WGS) entry which is preliminary data.</text>
</comment>
<evidence type="ECO:0000259" key="2">
    <source>
        <dbReference type="Pfam" id="PF20710"/>
    </source>
</evidence>
<evidence type="ECO:0000256" key="1">
    <source>
        <dbReference type="SAM" id="MobiDB-lite"/>
    </source>
</evidence>
<dbReference type="Pfam" id="PF20710">
    <property type="entry name" value="DUF6824"/>
    <property type="match status" value="1"/>
</dbReference>
<protein>
    <recommendedName>
        <fullName evidence="2">DUF6824 domain-containing protein</fullName>
    </recommendedName>
</protein>
<dbReference type="Proteomes" id="UP000693970">
    <property type="component" value="Unassembled WGS sequence"/>
</dbReference>
<feature type="region of interest" description="Disordered" evidence="1">
    <location>
        <begin position="262"/>
        <end position="302"/>
    </location>
</feature>
<dbReference type="InterPro" id="IPR049227">
    <property type="entry name" value="DUF6824"/>
</dbReference>
<accession>A0A9K3PH51</accession>
<name>A0A9K3PH51_9STRA</name>
<gene>
    <name evidence="3" type="ORF">IV203_006089</name>
</gene>
<dbReference type="EMBL" id="JAGRRH010000021">
    <property type="protein sequence ID" value="KAG7347020.1"/>
    <property type="molecule type" value="Genomic_DNA"/>
</dbReference>
<proteinExistence type="predicted"/>
<evidence type="ECO:0000313" key="3">
    <source>
        <dbReference type="EMBL" id="KAG7347020.1"/>
    </source>
</evidence>
<sequence>MTDDVDTSGGWMDRLAVLMGTRSPAVALEPEMAEISGLGLSTSDRNLLTTSLDDLSFASFEGDLSGKDLAIFQSQDEGQRLHSEMNISTNEANNTKYPNSFSGELSQKTDWNTMYRKAVTGSSSRESLNTTYGYASQVDTSTLHKGEPWKMSTSFLSMGKAMESSHSLAFSPNAKEQSKGQWSFEAFNSTDPHLTLAASAGAISPHAGFCANEGRHLHTYEDIFGSNNIKSQCIDIQLQEGPLQHEIQELYNAKCNMFAEGSAEVEDDRKPEATGNVGKTQPTAAIDKGNQDSGTSKKRRRQFQPAVKVYVEEIAESDVLMGRGGRSNRHVGNLLYLKKIGETKPLYAKCRLKSEKTEVAQSVVDYIKNEQKGRFIELEKESGRWYVADDKAARTKAGQALRDVNTPEARAKKREKYGC</sequence>
<feature type="domain" description="DUF6824" evidence="2">
    <location>
        <begin position="318"/>
        <end position="403"/>
    </location>
</feature>
<reference evidence="3" key="1">
    <citation type="journal article" date="2021" name="Sci. Rep.">
        <title>Diploid genomic architecture of Nitzschia inconspicua, an elite biomass production diatom.</title>
        <authorList>
            <person name="Oliver A."/>
            <person name="Podell S."/>
            <person name="Pinowska A."/>
            <person name="Traller J.C."/>
            <person name="Smith S.R."/>
            <person name="McClure R."/>
            <person name="Beliaev A."/>
            <person name="Bohutskyi P."/>
            <person name="Hill E.A."/>
            <person name="Rabines A."/>
            <person name="Zheng H."/>
            <person name="Allen L.Z."/>
            <person name="Kuo A."/>
            <person name="Grigoriev I.V."/>
            <person name="Allen A.E."/>
            <person name="Hazlebeck D."/>
            <person name="Allen E.E."/>
        </authorList>
    </citation>
    <scope>NUCLEOTIDE SEQUENCE</scope>
    <source>
        <strain evidence="3">Hildebrandi</strain>
    </source>
</reference>
<feature type="region of interest" description="Disordered" evidence="1">
    <location>
        <begin position="396"/>
        <end position="419"/>
    </location>
</feature>
<reference evidence="3" key="2">
    <citation type="submission" date="2021-04" db="EMBL/GenBank/DDBJ databases">
        <authorList>
            <person name="Podell S."/>
        </authorList>
    </citation>
    <scope>NUCLEOTIDE SEQUENCE</scope>
    <source>
        <strain evidence="3">Hildebrandi</strain>
    </source>
</reference>
<dbReference type="AlphaFoldDB" id="A0A9K3PH51"/>